<proteinExistence type="predicted"/>
<evidence type="ECO:0000313" key="2">
    <source>
        <dbReference type="Proteomes" id="UP000297229"/>
    </source>
</evidence>
<evidence type="ECO:0000313" key="1">
    <source>
        <dbReference type="EMBL" id="TGO75997.1"/>
    </source>
</evidence>
<comment type="caution">
    <text evidence="1">The sequence shown here is derived from an EMBL/GenBank/DDBJ whole genome shotgun (WGS) entry which is preliminary data.</text>
</comment>
<dbReference type="AlphaFoldDB" id="A0A4Z1K3X8"/>
<keyword evidence="2" id="KW-1185">Reference proteome</keyword>
<dbReference type="Proteomes" id="UP000297229">
    <property type="component" value="Unassembled WGS sequence"/>
</dbReference>
<protein>
    <submittedName>
        <fullName evidence="1">Uncharacterized protein</fullName>
    </submittedName>
</protein>
<reference evidence="1 2" key="1">
    <citation type="submission" date="2017-12" db="EMBL/GenBank/DDBJ databases">
        <title>Comparative genomics of Botrytis spp.</title>
        <authorList>
            <person name="Valero-Jimenez C.A."/>
            <person name="Tapia P."/>
            <person name="Veloso J."/>
            <person name="Silva-Moreno E."/>
            <person name="Staats M."/>
            <person name="Valdes J.H."/>
            <person name="Van Kan J.A.L."/>
        </authorList>
    </citation>
    <scope>NUCLEOTIDE SEQUENCE [LARGE SCALE GENOMIC DNA]</scope>
    <source>
        <strain evidence="1 2">Be9601</strain>
    </source>
</reference>
<gene>
    <name evidence="1" type="ORF">BELL_0181g00150</name>
</gene>
<name>A0A4Z1K3X8_9HELO</name>
<dbReference type="EMBL" id="PQXM01000180">
    <property type="protein sequence ID" value="TGO75997.1"/>
    <property type="molecule type" value="Genomic_DNA"/>
</dbReference>
<accession>A0A4Z1K3X8</accession>
<organism evidence="1 2">
    <name type="scientific">Botrytis elliptica</name>
    <dbReference type="NCBI Taxonomy" id="278938"/>
    <lineage>
        <taxon>Eukaryota</taxon>
        <taxon>Fungi</taxon>
        <taxon>Dikarya</taxon>
        <taxon>Ascomycota</taxon>
        <taxon>Pezizomycotina</taxon>
        <taxon>Leotiomycetes</taxon>
        <taxon>Helotiales</taxon>
        <taxon>Sclerotiniaceae</taxon>
        <taxon>Botrytis</taxon>
    </lineage>
</organism>
<sequence>MASESSATGVESRDYPHDFDAMTPQSTAWVKWDVKGGGDRTHEPNINTNYYLEGSPNIQGIEIKATVGVKLICWSGAPGNGAPNITFDGPTNGKHKIDPRRLGGYRVEFSIGLAIAVSLSKPKLLAAS</sequence>